<feature type="signal peptide" evidence="2">
    <location>
        <begin position="1"/>
        <end position="25"/>
    </location>
</feature>
<proteinExistence type="predicted"/>
<reference evidence="3 4" key="1">
    <citation type="journal article" date="2006" name="Int. J. Syst. Evol. Microbiol.">
        <title>Costertonia aggregata gen. nov., sp. nov., a mesophilic marine bacterium of the family Flavobacteriaceae, isolated from a mature biofilm.</title>
        <authorList>
            <person name="Kwon K.K."/>
            <person name="Lee Y.K."/>
            <person name="Lee H.K."/>
        </authorList>
    </citation>
    <scope>NUCLEOTIDE SEQUENCE [LARGE SCALE GENOMIC DNA]</scope>
    <source>
        <strain evidence="3 4">KCCM 42265</strain>
    </source>
</reference>
<dbReference type="Proteomes" id="UP000509302">
    <property type="component" value="Chromosome"/>
</dbReference>
<dbReference type="AlphaFoldDB" id="A0A7H9AR95"/>
<feature type="chain" id="PRO_5028956068" evidence="2">
    <location>
        <begin position="26"/>
        <end position="189"/>
    </location>
</feature>
<dbReference type="KEGG" id="cagg:HYG79_11390"/>
<keyword evidence="3" id="KW-0176">Collagen</keyword>
<feature type="region of interest" description="Disordered" evidence="1">
    <location>
        <begin position="29"/>
        <end position="61"/>
    </location>
</feature>
<keyword evidence="4" id="KW-1185">Reference proteome</keyword>
<keyword evidence="2" id="KW-0732">Signal</keyword>
<dbReference type="RefSeq" id="WP_179242213.1">
    <property type="nucleotide sequence ID" value="NZ_CP058595.1"/>
</dbReference>
<organism evidence="3 4">
    <name type="scientific">Costertonia aggregata</name>
    <dbReference type="NCBI Taxonomy" id="343403"/>
    <lineage>
        <taxon>Bacteria</taxon>
        <taxon>Pseudomonadati</taxon>
        <taxon>Bacteroidota</taxon>
        <taxon>Flavobacteriia</taxon>
        <taxon>Flavobacteriales</taxon>
        <taxon>Flavobacteriaceae</taxon>
        <taxon>Costertonia</taxon>
    </lineage>
</organism>
<evidence type="ECO:0000313" key="3">
    <source>
        <dbReference type="EMBL" id="QLG45927.1"/>
    </source>
</evidence>
<dbReference type="Gene3D" id="1.20.5.320">
    <property type="entry name" value="6-Phosphogluconate Dehydrogenase, domain 3"/>
    <property type="match status" value="1"/>
</dbReference>
<evidence type="ECO:0000256" key="2">
    <source>
        <dbReference type="SAM" id="SignalP"/>
    </source>
</evidence>
<dbReference type="EMBL" id="CP058595">
    <property type="protein sequence ID" value="QLG45927.1"/>
    <property type="molecule type" value="Genomic_DNA"/>
</dbReference>
<feature type="compositionally biased region" description="Low complexity" evidence="1">
    <location>
        <begin position="35"/>
        <end position="48"/>
    </location>
</feature>
<dbReference type="PROSITE" id="PS51257">
    <property type="entry name" value="PROKAR_LIPOPROTEIN"/>
    <property type="match status" value="1"/>
</dbReference>
<gene>
    <name evidence="3" type="ORF">HYG79_11390</name>
</gene>
<sequence length="189" mass="20426">MKKVILKTKLFLMALSTILIFSCSAEDGEDGTIGPQGPQGEQGPAGQDGADGENGEDGNANVIASGWTSTDFGDTYSGFLANSFSIDDSRITAEVVDSYAILAYYKDSFDNVRALPITNQSWDMYYTINADDAEIRFLVTDNTDNAAAIPPSGEVRYVLVESSTSAKNTNVDLRKMSYAEAMDYLGLQH</sequence>
<accession>A0A7H9AR95</accession>
<protein>
    <submittedName>
        <fullName evidence="3">Collagen-like protein</fullName>
    </submittedName>
</protein>
<evidence type="ECO:0000313" key="4">
    <source>
        <dbReference type="Proteomes" id="UP000509302"/>
    </source>
</evidence>
<name>A0A7H9AR95_9FLAO</name>
<evidence type="ECO:0000256" key="1">
    <source>
        <dbReference type="SAM" id="MobiDB-lite"/>
    </source>
</evidence>